<name>A0A3D5QAB1_FLESI</name>
<protein>
    <submittedName>
        <fullName evidence="3">Cupin domain-containing protein</fullName>
    </submittedName>
</protein>
<dbReference type="EMBL" id="DPPF01000075">
    <property type="protein sequence ID" value="HCW92756.1"/>
    <property type="molecule type" value="Genomic_DNA"/>
</dbReference>
<dbReference type="RefSeq" id="WP_013886284.1">
    <property type="nucleotide sequence ID" value="NZ_JAAZVV010000073.1"/>
</dbReference>
<dbReference type="SMART" id="SM00530">
    <property type="entry name" value="HTH_XRE"/>
    <property type="match status" value="1"/>
</dbReference>
<organism evidence="3 4">
    <name type="scientific">Flexistipes sinusarabici</name>
    <dbReference type="NCBI Taxonomy" id="2352"/>
    <lineage>
        <taxon>Bacteria</taxon>
        <taxon>Pseudomonadati</taxon>
        <taxon>Deferribacterota</taxon>
        <taxon>Deferribacteres</taxon>
        <taxon>Deferribacterales</taxon>
        <taxon>Flexistipitaceae</taxon>
        <taxon>Flexistipes</taxon>
    </lineage>
</organism>
<evidence type="ECO:0000313" key="4">
    <source>
        <dbReference type="Proteomes" id="UP000262325"/>
    </source>
</evidence>
<feature type="domain" description="HTH cro/C1-type" evidence="2">
    <location>
        <begin position="7"/>
        <end position="61"/>
    </location>
</feature>
<dbReference type="InterPro" id="IPR013096">
    <property type="entry name" value="Cupin_2"/>
</dbReference>
<dbReference type="PANTHER" id="PTHR46797:SF1">
    <property type="entry name" value="METHYLPHOSPHONATE SYNTHASE"/>
    <property type="match status" value="1"/>
</dbReference>
<dbReference type="Gene3D" id="2.60.120.10">
    <property type="entry name" value="Jelly Rolls"/>
    <property type="match status" value="1"/>
</dbReference>
<comment type="caution">
    <text evidence="3">The sequence shown here is derived from an EMBL/GenBank/DDBJ whole genome shotgun (WGS) entry which is preliminary data.</text>
</comment>
<dbReference type="InterPro" id="IPR001387">
    <property type="entry name" value="Cro/C1-type_HTH"/>
</dbReference>
<sequence length="178" mass="20373">MSYGAKLREMRKKLGMTLEDISQKTGFTKSFISQIENGKNSPSISSLKKICYALGTTISELFEDERNIVHTFDKKDYKVLKNKTMSITFFANKMVNRKMEPLLIEIDPYSETGTDFYRHTGEEFGYVFEGTLTVVIGNEEHVLSEGDAIYFSSNLPHKLKNKTDHMTRAFWVGTPPSF</sequence>
<dbReference type="AlphaFoldDB" id="A0A3D5QAB1"/>
<keyword evidence="1" id="KW-0238">DNA-binding</keyword>
<dbReference type="SUPFAM" id="SSF51182">
    <property type="entry name" value="RmlC-like cupins"/>
    <property type="match status" value="1"/>
</dbReference>
<proteinExistence type="predicted"/>
<reference evidence="3 4" key="1">
    <citation type="journal article" date="2018" name="Nat. Biotechnol.">
        <title>A standardized bacterial taxonomy based on genome phylogeny substantially revises the tree of life.</title>
        <authorList>
            <person name="Parks D.H."/>
            <person name="Chuvochina M."/>
            <person name="Waite D.W."/>
            <person name="Rinke C."/>
            <person name="Skarshewski A."/>
            <person name="Chaumeil P.A."/>
            <person name="Hugenholtz P."/>
        </authorList>
    </citation>
    <scope>NUCLEOTIDE SEQUENCE [LARGE SCALE GENOMIC DNA]</scope>
    <source>
        <strain evidence="3">UBA8672</strain>
    </source>
</reference>
<dbReference type="Gene3D" id="1.10.260.40">
    <property type="entry name" value="lambda repressor-like DNA-binding domains"/>
    <property type="match status" value="1"/>
</dbReference>
<evidence type="ECO:0000259" key="2">
    <source>
        <dbReference type="PROSITE" id="PS50943"/>
    </source>
</evidence>
<dbReference type="InterPro" id="IPR010982">
    <property type="entry name" value="Lambda_DNA-bd_dom_sf"/>
</dbReference>
<dbReference type="Proteomes" id="UP000262325">
    <property type="component" value="Unassembled WGS sequence"/>
</dbReference>
<dbReference type="InterPro" id="IPR050807">
    <property type="entry name" value="TransReg_Diox_bact_type"/>
</dbReference>
<dbReference type="InterPro" id="IPR014710">
    <property type="entry name" value="RmlC-like_jellyroll"/>
</dbReference>
<dbReference type="PROSITE" id="PS50943">
    <property type="entry name" value="HTH_CROC1"/>
    <property type="match status" value="1"/>
</dbReference>
<dbReference type="CDD" id="cd00093">
    <property type="entry name" value="HTH_XRE"/>
    <property type="match status" value="1"/>
</dbReference>
<dbReference type="GO" id="GO:0003700">
    <property type="term" value="F:DNA-binding transcription factor activity"/>
    <property type="evidence" value="ECO:0007669"/>
    <property type="project" value="TreeGrafter"/>
</dbReference>
<dbReference type="Pfam" id="PF01381">
    <property type="entry name" value="HTH_3"/>
    <property type="match status" value="1"/>
</dbReference>
<dbReference type="CDD" id="cd02209">
    <property type="entry name" value="cupin_XRE_C"/>
    <property type="match status" value="1"/>
</dbReference>
<gene>
    <name evidence="3" type="ORF">DHM44_03650</name>
</gene>
<dbReference type="OMA" id="TEKGHTY"/>
<accession>A0A3D5QAB1</accession>
<dbReference type="Pfam" id="PF07883">
    <property type="entry name" value="Cupin_2"/>
    <property type="match status" value="1"/>
</dbReference>
<dbReference type="PANTHER" id="PTHR46797">
    <property type="entry name" value="HTH-TYPE TRANSCRIPTIONAL REGULATOR"/>
    <property type="match status" value="1"/>
</dbReference>
<dbReference type="SUPFAM" id="SSF47413">
    <property type="entry name" value="lambda repressor-like DNA-binding domains"/>
    <property type="match status" value="1"/>
</dbReference>
<dbReference type="InterPro" id="IPR011051">
    <property type="entry name" value="RmlC_Cupin_sf"/>
</dbReference>
<dbReference type="GO" id="GO:0003677">
    <property type="term" value="F:DNA binding"/>
    <property type="evidence" value="ECO:0007669"/>
    <property type="project" value="UniProtKB-KW"/>
</dbReference>
<dbReference type="GO" id="GO:0005829">
    <property type="term" value="C:cytosol"/>
    <property type="evidence" value="ECO:0007669"/>
    <property type="project" value="TreeGrafter"/>
</dbReference>
<evidence type="ECO:0000313" key="3">
    <source>
        <dbReference type="EMBL" id="HCW92756.1"/>
    </source>
</evidence>
<evidence type="ECO:0000256" key="1">
    <source>
        <dbReference type="ARBA" id="ARBA00023125"/>
    </source>
</evidence>